<dbReference type="Proteomes" id="UP001596317">
    <property type="component" value="Unassembled WGS sequence"/>
</dbReference>
<dbReference type="RefSeq" id="WP_380058967.1">
    <property type="nucleotide sequence ID" value="NZ_JBHSWB010000002.1"/>
</dbReference>
<organism evidence="3 4">
    <name type="scientific">Deinococcus multiflagellatus</name>
    <dbReference type="NCBI Taxonomy" id="1656887"/>
    <lineage>
        <taxon>Bacteria</taxon>
        <taxon>Thermotogati</taxon>
        <taxon>Deinococcota</taxon>
        <taxon>Deinococci</taxon>
        <taxon>Deinococcales</taxon>
        <taxon>Deinococcaceae</taxon>
        <taxon>Deinococcus</taxon>
    </lineage>
</organism>
<evidence type="ECO:0000313" key="4">
    <source>
        <dbReference type="Proteomes" id="UP001596317"/>
    </source>
</evidence>
<feature type="region of interest" description="Disordered" evidence="2">
    <location>
        <begin position="244"/>
        <end position="264"/>
    </location>
</feature>
<proteinExistence type="predicted"/>
<feature type="compositionally biased region" description="Polar residues" evidence="2">
    <location>
        <begin position="16"/>
        <end position="25"/>
    </location>
</feature>
<reference evidence="4" key="1">
    <citation type="journal article" date="2019" name="Int. J. Syst. Evol. Microbiol.">
        <title>The Global Catalogue of Microorganisms (GCM) 10K type strain sequencing project: providing services to taxonomists for standard genome sequencing and annotation.</title>
        <authorList>
            <consortium name="The Broad Institute Genomics Platform"/>
            <consortium name="The Broad Institute Genome Sequencing Center for Infectious Disease"/>
            <person name="Wu L."/>
            <person name="Ma J."/>
        </authorList>
    </citation>
    <scope>NUCLEOTIDE SEQUENCE [LARGE SCALE GENOMIC DNA]</scope>
    <source>
        <strain evidence="4">CCUG 63830</strain>
    </source>
</reference>
<name>A0ABW1ZRD1_9DEIO</name>
<dbReference type="EMBL" id="JBHSWB010000002">
    <property type="protein sequence ID" value="MFC6663044.1"/>
    <property type="molecule type" value="Genomic_DNA"/>
</dbReference>
<feature type="region of interest" description="Disordered" evidence="2">
    <location>
        <begin position="1"/>
        <end position="54"/>
    </location>
</feature>
<comment type="caution">
    <text evidence="3">The sequence shown here is derived from an EMBL/GenBank/DDBJ whole genome shotgun (WGS) entry which is preliminary data.</text>
</comment>
<keyword evidence="1" id="KW-0175">Coiled coil</keyword>
<keyword evidence="4" id="KW-1185">Reference proteome</keyword>
<feature type="coiled-coil region" evidence="1">
    <location>
        <begin position="201"/>
        <end position="234"/>
    </location>
</feature>
<evidence type="ECO:0000313" key="3">
    <source>
        <dbReference type="EMBL" id="MFC6663044.1"/>
    </source>
</evidence>
<sequence>MTLVQRRQSTHDKPQRSVTSSQAQAQVPEAELRQAQAQQAVQRHTLRPVTAQRQAAQAPLQAATLDRQEVQRVQVQRQALADQLDALPQVEAAPLQREAQPLPTKPQTPGDWVTVMRHQAEQVEGKALDSRQYAQFTALQRQVAQTLAQGFRTDRGPTQARYDTYGEHLATLQRHEISAPVSRVVLGMVPAGERVALQRAIDTAAQRYEAETQQRATAEQRTSLQRQLAELDAEATQPVLQRIQARRGAGNPSPKPFNATSNRG</sequence>
<gene>
    <name evidence="3" type="ORF">ACFP90_23650</name>
</gene>
<accession>A0ABW1ZRD1</accession>
<protein>
    <submittedName>
        <fullName evidence="3">Uncharacterized protein</fullName>
    </submittedName>
</protein>
<evidence type="ECO:0000256" key="1">
    <source>
        <dbReference type="SAM" id="Coils"/>
    </source>
</evidence>
<evidence type="ECO:0000256" key="2">
    <source>
        <dbReference type="SAM" id="MobiDB-lite"/>
    </source>
</evidence>